<evidence type="ECO:0000313" key="2">
    <source>
        <dbReference type="EMBL" id="CEK94610.1"/>
    </source>
</evidence>
<gene>
    <name evidence="2" type="primary">ORF201795</name>
    <name evidence="1" type="synonym">ORF201794</name>
</gene>
<dbReference type="EMBL" id="HACG01047744">
    <property type="protein sequence ID" value="CEK94609.1"/>
    <property type="molecule type" value="Transcribed_RNA"/>
</dbReference>
<feature type="non-terminal residue" evidence="2">
    <location>
        <position position="51"/>
    </location>
</feature>
<evidence type="ECO:0000313" key="1">
    <source>
        <dbReference type="EMBL" id="CEK94609.1"/>
    </source>
</evidence>
<proteinExistence type="predicted"/>
<accession>A0A0B7BR24</accession>
<dbReference type="EMBL" id="HACG01047745">
    <property type="protein sequence ID" value="CEK94610.1"/>
    <property type="molecule type" value="Transcribed_RNA"/>
</dbReference>
<name>A0A0B7BR24_9EUPU</name>
<sequence>MSMTRSLSDISFKTGLIPEFVQTLICQTIKCVYVQSLTEDVNDVRNQPLTS</sequence>
<protein>
    <submittedName>
        <fullName evidence="2">Uncharacterized protein</fullName>
    </submittedName>
</protein>
<organism evidence="2">
    <name type="scientific">Arion vulgaris</name>
    <dbReference type="NCBI Taxonomy" id="1028688"/>
    <lineage>
        <taxon>Eukaryota</taxon>
        <taxon>Metazoa</taxon>
        <taxon>Spiralia</taxon>
        <taxon>Lophotrochozoa</taxon>
        <taxon>Mollusca</taxon>
        <taxon>Gastropoda</taxon>
        <taxon>Heterobranchia</taxon>
        <taxon>Euthyneura</taxon>
        <taxon>Panpulmonata</taxon>
        <taxon>Eupulmonata</taxon>
        <taxon>Stylommatophora</taxon>
        <taxon>Helicina</taxon>
        <taxon>Arionoidea</taxon>
        <taxon>Arionidae</taxon>
        <taxon>Arion</taxon>
    </lineage>
</organism>
<dbReference type="AlphaFoldDB" id="A0A0B7BR24"/>
<reference evidence="2" key="1">
    <citation type="submission" date="2014-12" db="EMBL/GenBank/DDBJ databases">
        <title>Insight into the proteome of Arion vulgaris.</title>
        <authorList>
            <person name="Aradska J."/>
            <person name="Bulat T."/>
            <person name="Smidak R."/>
            <person name="Sarate P."/>
            <person name="Gangsoo J."/>
            <person name="Sialana F."/>
            <person name="Bilban M."/>
            <person name="Lubec G."/>
        </authorList>
    </citation>
    <scope>NUCLEOTIDE SEQUENCE</scope>
    <source>
        <tissue evidence="2">Skin</tissue>
    </source>
</reference>